<feature type="domain" description="Serine aminopeptidase S33" evidence="1">
    <location>
        <begin position="69"/>
        <end position="296"/>
    </location>
</feature>
<dbReference type="EMBL" id="CP002394">
    <property type="protein sequence ID" value="ADU30442.1"/>
    <property type="molecule type" value="Genomic_DNA"/>
</dbReference>
<evidence type="ECO:0000259" key="1">
    <source>
        <dbReference type="Pfam" id="PF12146"/>
    </source>
</evidence>
<dbReference type="RefSeq" id="WP_013488778.1">
    <property type="nucleotide sequence ID" value="NC_014829.1"/>
</dbReference>
<dbReference type="Gene3D" id="3.40.50.1820">
    <property type="entry name" value="alpha/beta hydrolase"/>
    <property type="match status" value="1"/>
</dbReference>
<dbReference type="SUPFAM" id="SSF53474">
    <property type="entry name" value="alpha/beta-Hydrolases"/>
    <property type="match status" value="1"/>
</dbReference>
<gene>
    <name evidence="2" type="ordered locus">Bcell_2181</name>
</gene>
<keyword evidence="3" id="KW-1185">Reference proteome</keyword>
<dbReference type="PANTHER" id="PTHR11614">
    <property type="entry name" value="PHOSPHOLIPASE-RELATED"/>
    <property type="match status" value="1"/>
</dbReference>
<keyword evidence="2" id="KW-0378">Hydrolase</keyword>
<dbReference type="AlphaFoldDB" id="E6U264"/>
<dbReference type="OrthoDB" id="5614837at2"/>
<dbReference type="Proteomes" id="UP000001401">
    <property type="component" value="Chromosome"/>
</dbReference>
<evidence type="ECO:0000313" key="2">
    <source>
        <dbReference type="EMBL" id="ADU30442.1"/>
    </source>
</evidence>
<dbReference type="GO" id="GO:0016787">
    <property type="term" value="F:hydrolase activity"/>
    <property type="evidence" value="ECO:0007669"/>
    <property type="project" value="UniProtKB-KW"/>
</dbReference>
<sequence>MNENDDYIWVQKIKHTDFNLREKNPHVLNHALQQYLSFYHFQIELIDEYRCGFEKVNEKKLFIQFFLRQQAKGVVYLVHGYLDHSGGLSKTVNTLLQNNYQVVVLDLPGHGFSNGEKGMITSFEHYVDAVEVGYKMIKRYLADDRVYALGHSTGAAILFHALAEEKIETEGLLLVAPLYLPFQWSLLKRLLFFSGKLFPQKKRGFKRNSNDVMYRQFVKHDPLQVKVLKAQWIEALSEWQMQFTDCPLVDRPVYILQGTKDTTVDWRKNIRFYQTKCKDFQVALFHRARHQLLNEHREIRLHVYRQLNSFLDSLHNA</sequence>
<dbReference type="ESTHER" id="baccj-e6u264">
    <property type="family name" value="Monoglyceridelipase_lysophospholip"/>
</dbReference>
<dbReference type="InterPro" id="IPR022742">
    <property type="entry name" value="Hydrolase_4"/>
</dbReference>
<dbReference type="HOGENOM" id="CLU_026209_6_0_9"/>
<dbReference type="InterPro" id="IPR029058">
    <property type="entry name" value="AB_hydrolase_fold"/>
</dbReference>
<dbReference type="eggNOG" id="COG2267">
    <property type="taxonomic scope" value="Bacteria"/>
</dbReference>
<dbReference type="KEGG" id="bco:Bcell_2181"/>
<reference evidence="2" key="1">
    <citation type="submission" date="2010-12" db="EMBL/GenBank/DDBJ databases">
        <title>Complete sequence of Bacillus cellulosilyticus DSM 2522.</title>
        <authorList>
            <consortium name="US DOE Joint Genome Institute"/>
            <person name="Lucas S."/>
            <person name="Copeland A."/>
            <person name="Lapidus A."/>
            <person name="Cheng J.-F."/>
            <person name="Bruce D."/>
            <person name="Goodwin L."/>
            <person name="Pitluck S."/>
            <person name="Chertkov O."/>
            <person name="Detter J.C."/>
            <person name="Han C."/>
            <person name="Tapia R."/>
            <person name="Land M."/>
            <person name="Hauser L."/>
            <person name="Jeffries C."/>
            <person name="Kyrpides N."/>
            <person name="Ivanova N."/>
            <person name="Mikhailova N."/>
            <person name="Brumm P."/>
            <person name="Mead D."/>
            <person name="Woyke T."/>
        </authorList>
    </citation>
    <scope>NUCLEOTIDE SEQUENCE [LARGE SCALE GENOMIC DNA]</scope>
    <source>
        <strain evidence="2">DSM 2522</strain>
    </source>
</reference>
<dbReference type="STRING" id="649639.Bcell_2181"/>
<dbReference type="InterPro" id="IPR051044">
    <property type="entry name" value="MAG_DAG_Lipase"/>
</dbReference>
<protein>
    <submittedName>
        <fullName evidence="2">Alpha/beta hydrolase fold protein</fullName>
    </submittedName>
</protein>
<proteinExistence type="predicted"/>
<accession>E6U264</accession>
<name>E6U264_EVAC2</name>
<evidence type="ECO:0000313" key="3">
    <source>
        <dbReference type="Proteomes" id="UP000001401"/>
    </source>
</evidence>
<dbReference type="Pfam" id="PF12146">
    <property type="entry name" value="Hydrolase_4"/>
    <property type="match status" value="1"/>
</dbReference>
<organism evidence="2 3">
    <name type="scientific">Evansella cellulosilytica (strain ATCC 21833 / DSM 2522 / FERM P-1141 / JCM 9156 / N-4)</name>
    <name type="common">Bacillus cellulosilyticus</name>
    <dbReference type="NCBI Taxonomy" id="649639"/>
    <lineage>
        <taxon>Bacteria</taxon>
        <taxon>Bacillati</taxon>
        <taxon>Bacillota</taxon>
        <taxon>Bacilli</taxon>
        <taxon>Bacillales</taxon>
        <taxon>Bacillaceae</taxon>
        <taxon>Evansella</taxon>
    </lineage>
</organism>